<keyword evidence="11" id="KW-1185">Reference proteome</keyword>
<comment type="subcellular location">
    <subcellularLocation>
        <location evidence="1">Cell inner membrane</location>
        <topology evidence="1">Single-pass membrane protein</topology>
    </subcellularLocation>
</comment>
<evidence type="ECO:0000256" key="8">
    <source>
        <dbReference type="SAM" id="Phobius"/>
    </source>
</evidence>
<reference evidence="11" key="1">
    <citation type="journal article" date="2019" name="Int. J. Syst. Evol. Microbiol.">
        <title>The Global Catalogue of Microorganisms (GCM) 10K type strain sequencing project: providing services to taxonomists for standard genome sequencing and annotation.</title>
        <authorList>
            <consortium name="The Broad Institute Genomics Platform"/>
            <consortium name="The Broad Institute Genome Sequencing Center for Infectious Disease"/>
            <person name="Wu L."/>
            <person name="Ma J."/>
        </authorList>
    </citation>
    <scope>NUCLEOTIDE SEQUENCE [LARGE SCALE GENOMIC DNA]</scope>
    <source>
        <strain evidence="11">JCM 17805</strain>
    </source>
</reference>
<keyword evidence="4 8" id="KW-0812">Transmembrane</keyword>
<evidence type="ECO:0000313" key="10">
    <source>
        <dbReference type="EMBL" id="GAA4649365.1"/>
    </source>
</evidence>
<dbReference type="RefSeq" id="WP_345195182.1">
    <property type="nucleotide sequence ID" value="NZ_BAABFL010000131.1"/>
</dbReference>
<dbReference type="InterPro" id="IPR003848">
    <property type="entry name" value="DUF218"/>
</dbReference>
<evidence type="ECO:0000256" key="3">
    <source>
        <dbReference type="ARBA" id="ARBA00022519"/>
    </source>
</evidence>
<feature type="domain" description="DUF218" evidence="9">
    <location>
        <begin position="77"/>
        <end position="207"/>
    </location>
</feature>
<evidence type="ECO:0000256" key="1">
    <source>
        <dbReference type="ARBA" id="ARBA00004377"/>
    </source>
</evidence>
<proteinExistence type="predicted"/>
<dbReference type="Pfam" id="PF02698">
    <property type="entry name" value="DUF218"/>
    <property type="match status" value="1"/>
</dbReference>
<keyword evidence="2" id="KW-1003">Cell membrane</keyword>
<sequence length="246" mass="27350">MEAVNTINASQSLTGQGSRAKMAGNGKRTWPIALFVVTVLLGMVAGILLHACDRLVSDRATGYLYSDIHRLPVNEVGVVLGTSRYTRDGLPNGHYLRRLEAVSELLKAGKIHYILVSGDNATRYYDEPTRMRADLITMGVPADRIYRDYAGFRTLDSIVRANKVFGLGSFTVISQSYQNERAIFIAREQDINAIAYNAHGKFPDSDYSNRIRETLARLLAVLEARLFKTEPRFLGEPIIIGETPPT</sequence>
<evidence type="ECO:0000313" key="11">
    <source>
        <dbReference type="Proteomes" id="UP001500604"/>
    </source>
</evidence>
<dbReference type="Proteomes" id="UP001500604">
    <property type="component" value="Unassembled WGS sequence"/>
</dbReference>
<evidence type="ECO:0000256" key="5">
    <source>
        <dbReference type="ARBA" id="ARBA00022989"/>
    </source>
</evidence>
<comment type="caution">
    <text evidence="10">The sequence shown here is derived from an EMBL/GenBank/DDBJ whole genome shotgun (WGS) entry which is preliminary data.</text>
</comment>
<dbReference type="CDD" id="cd06259">
    <property type="entry name" value="YdcF-like"/>
    <property type="match status" value="1"/>
</dbReference>
<dbReference type="EMBL" id="BAABFL010000131">
    <property type="protein sequence ID" value="GAA4649365.1"/>
    <property type="molecule type" value="Genomic_DNA"/>
</dbReference>
<comment type="function">
    <text evidence="7">Participates in the barrier function of the cell envelope.</text>
</comment>
<evidence type="ECO:0000256" key="6">
    <source>
        <dbReference type="ARBA" id="ARBA00023136"/>
    </source>
</evidence>
<dbReference type="InterPro" id="IPR051599">
    <property type="entry name" value="Cell_Envelope_Assoc"/>
</dbReference>
<organism evidence="10 11">
    <name type="scientific">Kistimonas scapharcae</name>
    <dbReference type="NCBI Taxonomy" id="1036133"/>
    <lineage>
        <taxon>Bacteria</taxon>
        <taxon>Pseudomonadati</taxon>
        <taxon>Pseudomonadota</taxon>
        <taxon>Gammaproteobacteria</taxon>
        <taxon>Oceanospirillales</taxon>
        <taxon>Endozoicomonadaceae</taxon>
        <taxon>Kistimonas</taxon>
    </lineage>
</organism>
<evidence type="ECO:0000256" key="7">
    <source>
        <dbReference type="ARBA" id="ARBA00037355"/>
    </source>
</evidence>
<gene>
    <name evidence="10" type="ORF">GCM10023116_16390</name>
</gene>
<dbReference type="PANTHER" id="PTHR30336">
    <property type="entry name" value="INNER MEMBRANE PROTEIN, PROBABLE PERMEASE"/>
    <property type="match status" value="1"/>
</dbReference>
<evidence type="ECO:0000256" key="2">
    <source>
        <dbReference type="ARBA" id="ARBA00022475"/>
    </source>
</evidence>
<keyword evidence="3" id="KW-0997">Cell inner membrane</keyword>
<keyword evidence="5 8" id="KW-1133">Transmembrane helix</keyword>
<evidence type="ECO:0000256" key="4">
    <source>
        <dbReference type="ARBA" id="ARBA00022692"/>
    </source>
</evidence>
<accession>A0ABP8UZU7</accession>
<keyword evidence="6 8" id="KW-0472">Membrane</keyword>
<name>A0ABP8UZU7_9GAMM</name>
<feature type="transmembrane region" description="Helical" evidence="8">
    <location>
        <begin position="29"/>
        <end position="49"/>
    </location>
</feature>
<protein>
    <recommendedName>
        <fullName evidence="9">DUF218 domain-containing protein</fullName>
    </recommendedName>
</protein>
<dbReference type="PANTHER" id="PTHR30336:SF0">
    <property type="entry name" value="PROTEIN SANA"/>
    <property type="match status" value="1"/>
</dbReference>
<evidence type="ECO:0000259" key="9">
    <source>
        <dbReference type="Pfam" id="PF02698"/>
    </source>
</evidence>